<feature type="binding site" evidence="9 11">
    <location>
        <position position="192"/>
    </location>
    <ligand>
        <name>substrate</name>
    </ligand>
</feature>
<dbReference type="InterPro" id="IPR011060">
    <property type="entry name" value="RibuloseP-bd_barrel"/>
</dbReference>
<dbReference type="AlphaFoldDB" id="A0A8B3FEU8"/>
<feature type="active site" description="For OMPdecase activity" evidence="10">
    <location>
        <position position="73"/>
    </location>
</feature>
<dbReference type="PROSITE" id="PS00156">
    <property type="entry name" value="OMPDECASE"/>
    <property type="match status" value="1"/>
</dbReference>
<dbReference type="InterPro" id="IPR047596">
    <property type="entry name" value="OMPdecase_bac"/>
</dbReference>
<dbReference type="Pfam" id="PF00215">
    <property type="entry name" value="OMPdecase"/>
    <property type="match status" value="1"/>
</dbReference>
<feature type="binding site" evidence="9 11">
    <location>
        <position position="222"/>
    </location>
    <ligand>
        <name>substrate</name>
    </ligand>
</feature>
<dbReference type="InterPro" id="IPR001754">
    <property type="entry name" value="OMPdeCOase_dom"/>
</dbReference>
<dbReference type="SMART" id="SM00934">
    <property type="entry name" value="OMPdecase"/>
    <property type="match status" value="1"/>
</dbReference>
<evidence type="ECO:0000256" key="3">
    <source>
        <dbReference type="ARBA" id="ARBA00011738"/>
    </source>
</evidence>
<dbReference type="GeneID" id="45848909"/>
<comment type="caution">
    <text evidence="14">The sequence shown here is derived from an EMBL/GenBank/DDBJ whole genome shotgun (WGS) entry which is preliminary data.</text>
</comment>
<dbReference type="HAMAP" id="MF_01200_B">
    <property type="entry name" value="OMPdecase_type1_B"/>
    <property type="match status" value="1"/>
</dbReference>
<dbReference type="Gene3D" id="3.20.20.70">
    <property type="entry name" value="Aldolase class I"/>
    <property type="match status" value="1"/>
</dbReference>
<dbReference type="GO" id="GO:0004590">
    <property type="term" value="F:orotidine-5'-phosphate decarboxylase activity"/>
    <property type="evidence" value="ECO:0007669"/>
    <property type="project" value="UniProtKB-UniRule"/>
</dbReference>
<dbReference type="GO" id="GO:0044205">
    <property type="term" value="P:'de novo' UMP biosynthetic process"/>
    <property type="evidence" value="ECO:0007669"/>
    <property type="project" value="UniProtKB-UniRule"/>
</dbReference>
<evidence type="ECO:0000256" key="11">
    <source>
        <dbReference type="PIRSR" id="PIRSR614732-2"/>
    </source>
</evidence>
<dbReference type="InterPro" id="IPR018089">
    <property type="entry name" value="OMPdecase_AS"/>
</dbReference>
<feature type="binding site" evidence="9 11">
    <location>
        <position position="131"/>
    </location>
    <ligand>
        <name>substrate</name>
    </ligand>
</feature>
<dbReference type="OrthoDB" id="9806203at2"/>
<dbReference type="GO" id="GO:0006207">
    <property type="term" value="P:'de novo' pyrimidine nucleobase biosynthetic process"/>
    <property type="evidence" value="ECO:0007669"/>
    <property type="project" value="InterPro"/>
</dbReference>
<dbReference type="SUPFAM" id="SSF51366">
    <property type="entry name" value="Ribulose-phoshate binding barrel"/>
    <property type="match status" value="1"/>
</dbReference>
<evidence type="ECO:0000256" key="9">
    <source>
        <dbReference type="HAMAP-Rule" id="MF_01200"/>
    </source>
</evidence>
<comment type="subunit">
    <text evidence="3 9">Homodimer.</text>
</comment>
<feature type="binding site" evidence="9 11">
    <location>
        <position position="22"/>
    </location>
    <ligand>
        <name>substrate</name>
    </ligand>
</feature>
<keyword evidence="4 9" id="KW-0210">Decarboxylase</keyword>
<evidence type="ECO:0000256" key="5">
    <source>
        <dbReference type="ARBA" id="ARBA00022975"/>
    </source>
</evidence>
<evidence type="ECO:0000259" key="13">
    <source>
        <dbReference type="SMART" id="SM00934"/>
    </source>
</evidence>
<dbReference type="PANTHER" id="PTHR32119">
    <property type="entry name" value="OROTIDINE 5'-PHOSPHATE DECARBOXYLASE"/>
    <property type="match status" value="1"/>
</dbReference>
<feature type="binding site" evidence="9 11">
    <location>
        <position position="221"/>
    </location>
    <ligand>
        <name>substrate</name>
    </ligand>
</feature>
<dbReference type="GO" id="GO:0005829">
    <property type="term" value="C:cytosol"/>
    <property type="evidence" value="ECO:0007669"/>
    <property type="project" value="TreeGrafter"/>
</dbReference>
<dbReference type="InterPro" id="IPR013785">
    <property type="entry name" value="Aldolase_TIM"/>
</dbReference>
<protein>
    <recommendedName>
        <fullName evidence="9">Orotidine 5'-phosphate decarboxylase</fullName>
        <ecNumber evidence="9">4.1.1.23</ecNumber>
    </recommendedName>
    <alternativeName>
        <fullName evidence="9">OMP decarboxylase</fullName>
        <shortName evidence="9">OMPDCase</shortName>
        <shortName evidence="9">OMPdecase</shortName>
    </alternativeName>
</protein>
<feature type="binding site" evidence="9">
    <location>
        <begin position="71"/>
        <end position="80"/>
    </location>
    <ligand>
        <name>substrate</name>
    </ligand>
</feature>
<keyword evidence="5 9" id="KW-0665">Pyrimidine biosynthesis</keyword>
<feature type="domain" description="Orotidine 5'-phosphate decarboxylase" evidence="13">
    <location>
        <begin position="16"/>
        <end position="237"/>
    </location>
</feature>
<dbReference type="Proteomes" id="UP000269665">
    <property type="component" value="Unassembled WGS sequence"/>
</dbReference>
<feature type="active site" description="For OMPdecase activity" evidence="10">
    <location>
        <position position="76"/>
    </location>
</feature>
<dbReference type="InterPro" id="IPR014732">
    <property type="entry name" value="OMPdecase"/>
</dbReference>
<sequence length="247" mass="26548">MKNENLQQKNQAVSSPIVVALDYASQDAALSFVDRIDPQDCRLKVGKEMFTLFGPQFVQTLQQRGFDVFLDLKFHDIPNTVAHAVAASADLGVWMVNVHASGGSRMMAAAKEALVPFGKDAPLLIAVTVLTSMDEEDLRGLGITVSPAEQAERLAVLTYNSGLDGVVCSAHEAQRLKQVCGQSFKLVTPGIRPAGSDVGDQRRIMTPVQAQQVGVDYMVIGRPITQSAEPAQTLRDIRASLLNGASS</sequence>
<feature type="active site" description="For OMPdecase activity" evidence="10">
    <location>
        <position position="71"/>
    </location>
</feature>
<name>A0A8B3FEU8_PECPM</name>
<dbReference type="UniPathway" id="UPA00070">
    <property type="reaction ID" value="UER00120"/>
</dbReference>
<dbReference type="EMBL" id="PSZG01000001">
    <property type="protein sequence ID" value="RKO76652.1"/>
    <property type="molecule type" value="Genomic_DNA"/>
</dbReference>
<comment type="catalytic activity">
    <reaction evidence="7 9 12">
        <text>orotidine 5'-phosphate + H(+) = UMP + CO2</text>
        <dbReference type="Rhea" id="RHEA:11596"/>
        <dbReference type="ChEBI" id="CHEBI:15378"/>
        <dbReference type="ChEBI" id="CHEBI:16526"/>
        <dbReference type="ChEBI" id="CHEBI:57538"/>
        <dbReference type="ChEBI" id="CHEBI:57865"/>
        <dbReference type="EC" id="4.1.1.23"/>
    </reaction>
</comment>
<organism evidence="14 15">
    <name type="scientific">Pectobacterium parmentieri</name>
    <dbReference type="NCBI Taxonomy" id="1905730"/>
    <lineage>
        <taxon>Bacteria</taxon>
        <taxon>Pseudomonadati</taxon>
        <taxon>Pseudomonadota</taxon>
        <taxon>Gammaproteobacteria</taxon>
        <taxon>Enterobacterales</taxon>
        <taxon>Pectobacteriaceae</taxon>
        <taxon>Pectobacterium</taxon>
    </lineage>
</organism>
<comment type="function">
    <text evidence="1 9">Catalyzes the decarboxylation of orotidine 5'-monophosphate (OMP) to uridine 5'-monophosphate (UMP).</text>
</comment>
<evidence type="ECO:0000256" key="7">
    <source>
        <dbReference type="ARBA" id="ARBA00049157"/>
    </source>
</evidence>
<evidence type="ECO:0000256" key="8">
    <source>
        <dbReference type="ARBA" id="ARBA00061012"/>
    </source>
</evidence>
<dbReference type="KEGG" id="ppar:A8F97_05480"/>
<keyword evidence="6 9" id="KW-0456">Lyase</keyword>
<dbReference type="PANTHER" id="PTHR32119:SF2">
    <property type="entry name" value="OROTIDINE 5'-PHOSPHATE DECARBOXYLASE"/>
    <property type="match status" value="1"/>
</dbReference>
<evidence type="ECO:0000256" key="4">
    <source>
        <dbReference type="ARBA" id="ARBA00022793"/>
    </source>
</evidence>
<gene>
    <name evidence="9" type="primary">pyrF</name>
    <name evidence="14" type="ORF">C5E00_07575</name>
</gene>
<feature type="binding site" evidence="9 11">
    <location>
        <position position="201"/>
    </location>
    <ligand>
        <name>substrate</name>
    </ligand>
</feature>
<feature type="active site" description="Proton donor" evidence="9">
    <location>
        <position position="73"/>
    </location>
</feature>
<evidence type="ECO:0000256" key="2">
    <source>
        <dbReference type="ARBA" id="ARBA00004861"/>
    </source>
</evidence>
<evidence type="ECO:0000313" key="15">
    <source>
        <dbReference type="Proteomes" id="UP000269665"/>
    </source>
</evidence>
<dbReference type="CDD" id="cd04725">
    <property type="entry name" value="OMP_decarboxylase_like"/>
    <property type="match status" value="1"/>
</dbReference>
<accession>A0A8B3FEU8</accession>
<dbReference type="NCBIfam" id="NF001273">
    <property type="entry name" value="PRK00230.1"/>
    <property type="match status" value="1"/>
</dbReference>
<dbReference type="NCBIfam" id="TIGR01740">
    <property type="entry name" value="pyrF"/>
    <property type="match status" value="1"/>
</dbReference>
<reference evidence="14 15" key="1">
    <citation type="journal article" date="2018" name="BMC Genomics">
        <title>High genomic variability in the plant pathogenic bacterium Pectobacterium parmentieri deciphered from de novo assembled complete genomes.</title>
        <authorList>
            <person name="Zoledowska S."/>
            <person name="Motyka-Pomagruk A."/>
            <person name="Sledz W."/>
            <person name="Mengoni A."/>
            <person name="Lojkowska E."/>
        </authorList>
    </citation>
    <scope>NUCLEOTIDE SEQUENCE [LARGE SCALE GENOMIC DNA]</scope>
    <source>
        <strain evidence="14 15">IFB5626</strain>
    </source>
</reference>
<comment type="similarity">
    <text evidence="8 9">Belongs to the OMP decarboxylase family. Type 1 subfamily.</text>
</comment>
<dbReference type="RefSeq" id="WP_033071620.1">
    <property type="nucleotide sequence ID" value="NZ_CP015749.1"/>
</dbReference>
<feature type="binding site" evidence="9 11">
    <location>
        <position position="44"/>
    </location>
    <ligand>
        <name>substrate</name>
    </ligand>
</feature>
<evidence type="ECO:0000256" key="12">
    <source>
        <dbReference type="RuleBase" id="RU000512"/>
    </source>
</evidence>
<evidence type="ECO:0000313" key="14">
    <source>
        <dbReference type="EMBL" id="RKO76652.1"/>
    </source>
</evidence>
<dbReference type="FunFam" id="3.20.20.70:FF:000015">
    <property type="entry name" value="Orotidine 5'-phosphate decarboxylase"/>
    <property type="match status" value="1"/>
</dbReference>
<evidence type="ECO:0000256" key="10">
    <source>
        <dbReference type="PIRSR" id="PIRSR614732-1"/>
    </source>
</evidence>
<comment type="pathway">
    <text evidence="2 9 12">Pyrimidine metabolism; UMP biosynthesis via de novo pathway; UMP from orotate: step 2/2.</text>
</comment>
<evidence type="ECO:0000256" key="1">
    <source>
        <dbReference type="ARBA" id="ARBA00002356"/>
    </source>
</evidence>
<proteinExistence type="inferred from homology"/>
<evidence type="ECO:0000256" key="6">
    <source>
        <dbReference type="ARBA" id="ARBA00023239"/>
    </source>
</evidence>
<dbReference type="EC" id="4.1.1.23" evidence="9"/>